<dbReference type="GO" id="GO:0070985">
    <property type="term" value="C:transcription factor TFIIK complex"/>
    <property type="evidence" value="ECO:0007669"/>
    <property type="project" value="UniProtKB-ARBA"/>
</dbReference>
<dbReference type="Proteomes" id="UP000250140">
    <property type="component" value="Unassembled WGS sequence"/>
</dbReference>
<dbReference type="GO" id="GO:0016301">
    <property type="term" value="F:kinase activity"/>
    <property type="evidence" value="ECO:0007669"/>
    <property type="project" value="UniProtKB-KW"/>
</dbReference>
<evidence type="ECO:0000256" key="3">
    <source>
        <dbReference type="ARBA" id="ARBA00022723"/>
    </source>
</evidence>
<evidence type="ECO:0000256" key="1">
    <source>
        <dbReference type="ARBA" id="ARBA00004123"/>
    </source>
</evidence>
<dbReference type="InterPro" id="IPR013083">
    <property type="entry name" value="Znf_RING/FYVE/PHD"/>
</dbReference>
<proteinExistence type="predicted"/>
<keyword evidence="12" id="KW-0808">Transferase</keyword>
<feature type="coiled-coil region" evidence="10">
    <location>
        <begin position="135"/>
        <end position="188"/>
    </location>
</feature>
<gene>
    <name evidence="12" type="ORF">AOQ84DRAFT_347346</name>
</gene>
<dbReference type="SUPFAM" id="SSF57850">
    <property type="entry name" value="RING/U-box"/>
    <property type="match status" value="1"/>
</dbReference>
<keyword evidence="6" id="KW-0539">Nucleus</keyword>
<evidence type="ECO:0000256" key="6">
    <source>
        <dbReference type="ARBA" id="ARBA00023242"/>
    </source>
</evidence>
<dbReference type="GO" id="GO:0006357">
    <property type="term" value="P:regulation of transcription by RNA polymerase II"/>
    <property type="evidence" value="ECO:0007669"/>
    <property type="project" value="TreeGrafter"/>
</dbReference>
<dbReference type="InterPro" id="IPR001841">
    <property type="entry name" value="Znf_RING"/>
</dbReference>
<keyword evidence="5" id="KW-0862">Zinc</keyword>
<dbReference type="PROSITE" id="PS50089">
    <property type="entry name" value="ZF_RING_2"/>
    <property type="match status" value="1"/>
</dbReference>
<evidence type="ECO:0000313" key="13">
    <source>
        <dbReference type="Proteomes" id="UP000250140"/>
    </source>
</evidence>
<evidence type="ECO:0000313" key="12">
    <source>
        <dbReference type="EMBL" id="OCL03708.1"/>
    </source>
</evidence>
<dbReference type="PANTHER" id="PTHR12683:SF13">
    <property type="entry name" value="CDK-ACTIVATING KINASE ASSEMBLY FACTOR MAT1"/>
    <property type="match status" value="1"/>
</dbReference>
<evidence type="ECO:0000256" key="9">
    <source>
        <dbReference type="PROSITE-ProRule" id="PRU00175"/>
    </source>
</evidence>
<dbReference type="AlphaFoldDB" id="A0A8E2JNJ3"/>
<name>A0A8E2JNJ3_9PEZI</name>
<keyword evidence="12" id="KW-0418">Kinase</keyword>
<dbReference type="Gene3D" id="3.30.40.10">
    <property type="entry name" value="Zinc/RING finger domain, C3HC4 (zinc finger)"/>
    <property type="match status" value="1"/>
</dbReference>
<evidence type="ECO:0000256" key="7">
    <source>
        <dbReference type="ARBA" id="ARBA00029873"/>
    </source>
</evidence>
<keyword evidence="13" id="KW-1185">Reference proteome</keyword>
<keyword evidence="10" id="KW-0175">Coiled coil</keyword>
<dbReference type="PANTHER" id="PTHR12683">
    <property type="entry name" value="CDK-ACTIVATING KINASE ASSEMBLY FACTOR MAT1"/>
    <property type="match status" value="1"/>
</dbReference>
<accession>A0A8E2JNJ3</accession>
<dbReference type="Pfam" id="PF17121">
    <property type="entry name" value="zf-C3HC4_5"/>
    <property type="match status" value="1"/>
</dbReference>
<sequence length="370" mass="41939">MSRAAQRSGATPSKRLAEDGDICPVCKSSRYLNPNMRFLVNPECYHKMCESCVDRIFSHGPAPCPIAGCRRTLRKAKFRKQTFEDIQVEREVDIRRRMAKTFNRREDDFVSLLDYNDYLEKVENFTWNLINGVDIEETEKTIAAYAEENRREISRNESVAAQEAQSRKARAAEELELIRLRREDARREDELERREKADMRRGIINKLATTDGDAASIAREGQRVVLKKSLARRAAIDKQRDNDPFAASTENGEASSGLIFKGLKKWVPPAPEKPYDPFGGWSVENEYFVLQDHYDWDWLSQAQTDIRHTAGGYDVNDYCARALCEAFSGFGVFIEDEVAGRNVGSAPSIATAAAAVTGSEKPDVNMDDIF</sequence>
<evidence type="ECO:0000256" key="2">
    <source>
        <dbReference type="ARBA" id="ARBA00022257"/>
    </source>
</evidence>
<dbReference type="PROSITE" id="PS00518">
    <property type="entry name" value="ZF_RING_1"/>
    <property type="match status" value="1"/>
</dbReference>
<dbReference type="FunFam" id="3.30.40.10:FF:000037">
    <property type="entry name" value="Cdk-activating kinase assembly factor MAT1, centre"/>
    <property type="match status" value="1"/>
</dbReference>
<protein>
    <recommendedName>
        <fullName evidence="2">RNA polymerase II transcription factor B subunit 3</fullName>
    </recommendedName>
    <alternativeName>
        <fullName evidence="8">RNA polymerase II transcription factor B 38 kDa subunit</fullName>
    </alternativeName>
    <alternativeName>
        <fullName evidence="7">RNA polymerase II transcription factor B p38 subunit</fullName>
    </alternativeName>
</protein>
<dbReference type="OrthoDB" id="5963at2759"/>
<feature type="domain" description="RING-type" evidence="11">
    <location>
        <begin position="23"/>
        <end position="66"/>
    </location>
</feature>
<dbReference type="InterPro" id="IPR004575">
    <property type="entry name" value="MAT1/Tfb3"/>
</dbReference>
<comment type="subcellular location">
    <subcellularLocation>
        <location evidence="1">Nucleus</location>
    </subcellularLocation>
</comment>
<evidence type="ECO:0000256" key="4">
    <source>
        <dbReference type="ARBA" id="ARBA00022771"/>
    </source>
</evidence>
<dbReference type="GO" id="GO:0061575">
    <property type="term" value="F:cyclin-dependent protein serine/threonine kinase activator activity"/>
    <property type="evidence" value="ECO:0007669"/>
    <property type="project" value="InterPro"/>
</dbReference>
<keyword evidence="4 9" id="KW-0863">Zinc-finger</keyword>
<evidence type="ECO:0000256" key="10">
    <source>
        <dbReference type="SAM" id="Coils"/>
    </source>
</evidence>
<dbReference type="Pfam" id="PF06391">
    <property type="entry name" value="MAT1"/>
    <property type="match status" value="1"/>
</dbReference>
<dbReference type="GO" id="GO:0006289">
    <property type="term" value="P:nucleotide-excision repair"/>
    <property type="evidence" value="ECO:0007669"/>
    <property type="project" value="InterPro"/>
</dbReference>
<dbReference type="InterPro" id="IPR015877">
    <property type="entry name" value="MAT1_centre"/>
</dbReference>
<evidence type="ECO:0000256" key="8">
    <source>
        <dbReference type="ARBA" id="ARBA00033277"/>
    </source>
</evidence>
<reference evidence="12 13" key="1">
    <citation type="journal article" date="2016" name="Nat. Commun.">
        <title>Ectomycorrhizal ecology is imprinted in the genome of the dominant symbiotic fungus Cenococcum geophilum.</title>
        <authorList>
            <consortium name="DOE Joint Genome Institute"/>
            <person name="Peter M."/>
            <person name="Kohler A."/>
            <person name="Ohm R.A."/>
            <person name="Kuo A."/>
            <person name="Krutzmann J."/>
            <person name="Morin E."/>
            <person name="Arend M."/>
            <person name="Barry K.W."/>
            <person name="Binder M."/>
            <person name="Choi C."/>
            <person name="Clum A."/>
            <person name="Copeland A."/>
            <person name="Grisel N."/>
            <person name="Haridas S."/>
            <person name="Kipfer T."/>
            <person name="LaButti K."/>
            <person name="Lindquist E."/>
            <person name="Lipzen A."/>
            <person name="Maire R."/>
            <person name="Meier B."/>
            <person name="Mihaltcheva S."/>
            <person name="Molinier V."/>
            <person name="Murat C."/>
            <person name="Poggeler S."/>
            <person name="Quandt C.A."/>
            <person name="Sperisen C."/>
            <person name="Tritt A."/>
            <person name="Tisserant E."/>
            <person name="Crous P.W."/>
            <person name="Henrissat B."/>
            <person name="Nehls U."/>
            <person name="Egli S."/>
            <person name="Spatafora J.W."/>
            <person name="Grigoriev I.V."/>
            <person name="Martin F.M."/>
        </authorList>
    </citation>
    <scope>NUCLEOTIDE SEQUENCE [LARGE SCALE GENOMIC DNA]</scope>
    <source>
        <strain evidence="12 13">CBS 207.34</strain>
    </source>
</reference>
<organism evidence="12 13">
    <name type="scientific">Glonium stellatum</name>
    <dbReference type="NCBI Taxonomy" id="574774"/>
    <lineage>
        <taxon>Eukaryota</taxon>
        <taxon>Fungi</taxon>
        <taxon>Dikarya</taxon>
        <taxon>Ascomycota</taxon>
        <taxon>Pezizomycotina</taxon>
        <taxon>Dothideomycetes</taxon>
        <taxon>Pleosporomycetidae</taxon>
        <taxon>Gloniales</taxon>
        <taxon>Gloniaceae</taxon>
        <taxon>Glonium</taxon>
    </lineage>
</organism>
<dbReference type="EMBL" id="KV750697">
    <property type="protein sequence ID" value="OCL03708.1"/>
    <property type="molecule type" value="Genomic_DNA"/>
</dbReference>
<keyword evidence="3" id="KW-0479">Metal-binding</keyword>
<dbReference type="CDD" id="cd16573">
    <property type="entry name" value="RING-HC_TFB3-like"/>
    <property type="match status" value="1"/>
</dbReference>
<evidence type="ECO:0000259" key="11">
    <source>
        <dbReference type="PROSITE" id="PS50089"/>
    </source>
</evidence>
<dbReference type="NCBIfam" id="TIGR00570">
    <property type="entry name" value="cdk7"/>
    <property type="match status" value="1"/>
</dbReference>
<dbReference type="InterPro" id="IPR017907">
    <property type="entry name" value="Znf_RING_CS"/>
</dbReference>
<dbReference type="GO" id="GO:0008270">
    <property type="term" value="F:zinc ion binding"/>
    <property type="evidence" value="ECO:0007669"/>
    <property type="project" value="UniProtKB-KW"/>
</dbReference>
<evidence type="ECO:0000256" key="5">
    <source>
        <dbReference type="ARBA" id="ARBA00022833"/>
    </source>
</evidence>